<keyword evidence="1" id="KW-0472">Membrane</keyword>
<reference evidence="2 3" key="1">
    <citation type="submission" date="2018-08" db="EMBL/GenBank/DDBJ databases">
        <title>Genomic Encyclopedia of Archaeal and Bacterial Type Strains, Phase II (KMG-II): from individual species to whole genera.</title>
        <authorList>
            <person name="Goeker M."/>
        </authorList>
    </citation>
    <scope>NUCLEOTIDE SEQUENCE [LARGE SCALE GENOMIC DNA]</scope>
    <source>
        <strain evidence="2 3">DSM 15986</strain>
    </source>
</reference>
<keyword evidence="3" id="KW-1185">Reference proteome</keyword>
<dbReference type="EMBL" id="QUNF01000029">
    <property type="protein sequence ID" value="REG81080.1"/>
    <property type="molecule type" value="Genomic_DNA"/>
</dbReference>
<keyword evidence="1" id="KW-0812">Transmembrane</keyword>
<evidence type="ECO:0000313" key="2">
    <source>
        <dbReference type="EMBL" id="REG81080.1"/>
    </source>
</evidence>
<comment type="caution">
    <text evidence="2">The sequence shown here is derived from an EMBL/GenBank/DDBJ whole genome shotgun (WGS) entry which is preliminary data.</text>
</comment>
<feature type="transmembrane region" description="Helical" evidence="1">
    <location>
        <begin position="116"/>
        <end position="142"/>
    </location>
</feature>
<evidence type="ECO:0008006" key="4">
    <source>
        <dbReference type="Google" id="ProtNLM"/>
    </source>
</evidence>
<evidence type="ECO:0000256" key="1">
    <source>
        <dbReference type="SAM" id="Phobius"/>
    </source>
</evidence>
<gene>
    <name evidence="2" type="ORF">C8N25_12925</name>
</gene>
<dbReference type="AlphaFoldDB" id="A0A3E0DED9"/>
<keyword evidence="1" id="KW-1133">Transmembrane helix</keyword>
<evidence type="ECO:0000313" key="3">
    <source>
        <dbReference type="Proteomes" id="UP000256405"/>
    </source>
</evidence>
<feature type="transmembrane region" description="Helical" evidence="1">
    <location>
        <begin position="55"/>
        <end position="76"/>
    </location>
</feature>
<organism evidence="2 3">
    <name type="scientific">Algoriphagus antarcticus</name>
    <dbReference type="NCBI Taxonomy" id="238540"/>
    <lineage>
        <taxon>Bacteria</taxon>
        <taxon>Pseudomonadati</taxon>
        <taxon>Bacteroidota</taxon>
        <taxon>Cytophagia</taxon>
        <taxon>Cytophagales</taxon>
        <taxon>Cyclobacteriaceae</taxon>
        <taxon>Algoriphagus</taxon>
    </lineage>
</organism>
<dbReference type="RefSeq" id="WP_086543147.1">
    <property type="nucleotide sequence ID" value="NZ_MSSW01000063.1"/>
</dbReference>
<proteinExistence type="predicted"/>
<accession>A0A3E0DED9</accession>
<name>A0A3E0DED9_9BACT</name>
<sequence>MADENKDKEEGAKPSIFIPASIDLAGITEEDDVISGGISRPIVKEPSLPIIGYKLSLFVLCTIGACLLFFFIYLLITPLDATSDFDISILNPADSLFTQKLEVFKLVKEEKSDMRAFFISTAQLILLNLLLPVLTAILGYIFGSNNKSKEA</sequence>
<protein>
    <recommendedName>
        <fullName evidence="4">Transmembrane protein</fullName>
    </recommendedName>
</protein>
<dbReference type="Proteomes" id="UP000256405">
    <property type="component" value="Unassembled WGS sequence"/>
</dbReference>